<proteinExistence type="predicted"/>
<evidence type="ECO:0000313" key="2">
    <source>
        <dbReference type="Proteomes" id="UP000295680"/>
    </source>
</evidence>
<dbReference type="EMBL" id="SLWS01000011">
    <property type="protein sequence ID" value="TCO53091.1"/>
    <property type="molecule type" value="Genomic_DNA"/>
</dbReference>
<keyword evidence="2" id="KW-1185">Reference proteome</keyword>
<dbReference type="AlphaFoldDB" id="A0A4R2J3I5"/>
<sequence length="814" mass="87054">MSRVGERRLLVIASQCAELNQLSFLPSAAQDMAASLLDPAVGGCVPAVGDGLLVDPTITEVDDAVTAAFERASADEATLIIALVGHGDYVSDDFYYLVRDTALPPSSRTAFLLAQRIRELLGLYSSVDGLVLLLDTCHAGIAAEQAAARWVHIVGQAGRRFEVLTASDDRVAANGCFSRQLARVLRSGHDRLGERLRCPDMKTVLAGLCPAQTAVHLAFDGRRQIAAGDEGLWLAVNNSPMWIDSVAAGNPASAAIERLARRFTPSPALAEVVGKLLMGTGYLAVVGPQRSELVAALARPAVAPETIPPKMLHGLLMLAATDTAEGIAAELARQLDKNVPGFAAAHASLRKSMDDNAWQAADAFERHVSGPLRSVSEAIRIAVDGVDGLPQPLRTRVLAHLESLLPSVQLVISCETAPPDAVAVASGPPLPDGVFGADGPGVEARSTGPEVEDPVWAVLAAAGGAIPIGVLVAASSLLGGLSTIPDVHDELVAHREKVDRGDPGTAAELVTYLPEATFSDRAAHDAIARVLASLAPIDQRDSGGPEQVYADQTEPAHLWRAGRQLEALASLWARGSVIPAEQCATWLEWSERVAFAEGARSEPAIIARARYATALGKLGNRTEALALFQKLLPIALAELAPGHEEIFSIRNNIGYLLFELERYEESRDVLEPLVADATAALSTRHPETLHARHMRAVLTGKLGNGDESARLSLEMLPDAEETLGSRHEVTTNARLNFVFWTRRQEAPPPLFFEQVRLLHQRVEELKYDDPWALDILFVLADGEADKLASLYERSVAVRGENHPETVKIGRALGR</sequence>
<reference evidence="1 2" key="1">
    <citation type="submission" date="2019-03" db="EMBL/GenBank/DDBJ databases">
        <title>Genomic Encyclopedia of Type Strains, Phase IV (KMG-IV): sequencing the most valuable type-strain genomes for metagenomic binning, comparative biology and taxonomic classification.</title>
        <authorList>
            <person name="Goeker M."/>
        </authorList>
    </citation>
    <scope>NUCLEOTIDE SEQUENCE [LARGE SCALE GENOMIC DNA]</scope>
    <source>
        <strain evidence="1 2">DSM 45934</strain>
    </source>
</reference>
<comment type="caution">
    <text evidence="1">The sequence shown here is derived from an EMBL/GenBank/DDBJ whole genome shotgun (WGS) entry which is preliminary data.</text>
</comment>
<accession>A0A4R2J3I5</accession>
<organism evidence="1 2">
    <name type="scientific">Actinocrispum wychmicini</name>
    <dbReference type="NCBI Taxonomy" id="1213861"/>
    <lineage>
        <taxon>Bacteria</taxon>
        <taxon>Bacillati</taxon>
        <taxon>Actinomycetota</taxon>
        <taxon>Actinomycetes</taxon>
        <taxon>Pseudonocardiales</taxon>
        <taxon>Pseudonocardiaceae</taxon>
        <taxon>Actinocrispum</taxon>
    </lineage>
</organism>
<dbReference type="Gene3D" id="1.25.40.10">
    <property type="entry name" value="Tetratricopeptide repeat domain"/>
    <property type="match status" value="1"/>
</dbReference>
<evidence type="ECO:0000313" key="1">
    <source>
        <dbReference type="EMBL" id="TCO53091.1"/>
    </source>
</evidence>
<protein>
    <submittedName>
        <fullName evidence="1">Tetratricopeptide repeat protein</fullName>
    </submittedName>
</protein>
<name>A0A4R2J3I5_9PSEU</name>
<dbReference type="InterPro" id="IPR011990">
    <property type="entry name" value="TPR-like_helical_dom_sf"/>
</dbReference>
<dbReference type="SUPFAM" id="SSF48452">
    <property type="entry name" value="TPR-like"/>
    <property type="match status" value="1"/>
</dbReference>
<gene>
    <name evidence="1" type="ORF">EV192_111288</name>
</gene>
<dbReference type="Proteomes" id="UP000295680">
    <property type="component" value="Unassembled WGS sequence"/>
</dbReference>
<dbReference type="Pfam" id="PF13424">
    <property type="entry name" value="TPR_12"/>
    <property type="match status" value="1"/>
</dbReference>